<reference evidence="11" key="2">
    <citation type="submission" date="2020-05" db="UniProtKB">
        <authorList>
            <consortium name="EnsemblMetazoa"/>
        </authorList>
    </citation>
    <scope>IDENTIFICATION</scope>
    <source>
        <strain evidence="11">IAEA</strain>
    </source>
</reference>
<keyword evidence="3" id="KW-0326">Glycosidase</keyword>
<dbReference type="Gene3D" id="1.50.10.10">
    <property type="match status" value="1"/>
</dbReference>
<evidence type="ECO:0000256" key="7">
    <source>
        <dbReference type="ARBA" id="ARBA00071505"/>
    </source>
</evidence>
<evidence type="ECO:0000256" key="9">
    <source>
        <dbReference type="SAM" id="SignalP"/>
    </source>
</evidence>
<dbReference type="EnsemblMetazoa" id="GPAI034184-RA">
    <property type="protein sequence ID" value="GPAI034184-PA"/>
    <property type="gene ID" value="GPAI034184"/>
</dbReference>
<name>A0A1B0A4F2_GLOPL</name>
<sequence>MFSFVLQLFLIQNAALTFAQSDEFHLVTFNLPKDLNFMPSLANGHLGFTVFGDAIYFNGVYNGEAGNSRRARLPNSLNLTIEVFSEHLRAYRQYQLPPTQYVMNLKDGYFQWQQNLSVSLGDTVQIIQRIYAHRYFNRALIYDLSISRTSNQETLLIKLQQSSGNKSEAFDIREKPSNINNFFIYKALTRQVEDPQFQTLPSIVYIIQNDCIPPEGKFLKLKNGQTTMSYRLILTADHKKQVALKEMRNVLSFSSQELLNKHAQEWERFWGNFHIEIKGSLVLSQIINAGIFYLANSLPSPTSNQPNNKYYGLSPTGLARGQLDVDYQGHSFWDTEIWMLPIITHFNTDWSRGLLKYRSDHLKAANYNAMATGYRGARFPWESAFTGVEVTNPCCPEVAQQQIHISADIVLALQHFYAVTHDETWLCDTGWTLASEIAEFLISRVTWNTTTDLYHVENVMGPDEDHTHVNDNAYTNVAFKKALEFASFVSSLCWNQTEQSKAWLNVAQKMFLAYNKSKDYHPEYAGYETGERIKQADAILLGFPLQLDMVNTTRYNDLILYENVTRASGPAMTWSMFAINFLDVGFKTKADHYFLKGFEDYIRPEFKVWSETSFYFKGSSNFLTGIGGFLQSILYGYAGIRFHFDPKGRSQMLLKQSHLLPAIKTFTVKVLESYWTKTMNSIKFGNASFALTVFGNGNSLLTCLSLGSLPLQLIGKTQQPIILTDNCAISLKNETVTIQTSEFTSKL</sequence>
<evidence type="ECO:0000256" key="2">
    <source>
        <dbReference type="ARBA" id="ARBA00022801"/>
    </source>
</evidence>
<evidence type="ECO:0000259" key="10">
    <source>
        <dbReference type="Pfam" id="PF03632"/>
    </source>
</evidence>
<evidence type="ECO:0000256" key="5">
    <source>
        <dbReference type="ARBA" id="ARBA00053339"/>
    </source>
</evidence>
<dbReference type="Proteomes" id="UP000092445">
    <property type="component" value="Unassembled WGS sequence"/>
</dbReference>
<dbReference type="InterPro" id="IPR008928">
    <property type="entry name" value="6-hairpin_glycosidase_sf"/>
</dbReference>
<evidence type="ECO:0000256" key="6">
    <source>
        <dbReference type="ARBA" id="ARBA00066430"/>
    </source>
</evidence>
<organism evidence="11 12">
    <name type="scientific">Glossina pallidipes</name>
    <name type="common">Tsetse fly</name>
    <dbReference type="NCBI Taxonomy" id="7398"/>
    <lineage>
        <taxon>Eukaryota</taxon>
        <taxon>Metazoa</taxon>
        <taxon>Ecdysozoa</taxon>
        <taxon>Arthropoda</taxon>
        <taxon>Hexapoda</taxon>
        <taxon>Insecta</taxon>
        <taxon>Pterygota</taxon>
        <taxon>Neoptera</taxon>
        <taxon>Endopterygota</taxon>
        <taxon>Diptera</taxon>
        <taxon>Brachycera</taxon>
        <taxon>Muscomorpha</taxon>
        <taxon>Hippoboscoidea</taxon>
        <taxon>Glossinidae</taxon>
        <taxon>Glossina</taxon>
    </lineage>
</organism>
<evidence type="ECO:0000256" key="8">
    <source>
        <dbReference type="ARBA" id="ARBA00079982"/>
    </source>
</evidence>
<dbReference type="GO" id="GO:0047402">
    <property type="term" value="F:protein-glucosylgalactosylhydroxylysine glucosidase activity"/>
    <property type="evidence" value="ECO:0007669"/>
    <property type="project" value="UniProtKB-EC"/>
</dbReference>
<dbReference type="InterPro" id="IPR012341">
    <property type="entry name" value="6hp_glycosidase-like_sf"/>
</dbReference>
<accession>A0A1B0A4F2</accession>
<evidence type="ECO:0000256" key="4">
    <source>
        <dbReference type="ARBA" id="ARBA00051415"/>
    </source>
</evidence>
<dbReference type="SUPFAM" id="SSF48208">
    <property type="entry name" value="Six-hairpin glycosidases"/>
    <property type="match status" value="1"/>
</dbReference>
<evidence type="ECO:0000313" key="11">
    <source>
        <dbReference type="EnsemblMetazoa" id="GPAI034184-PA"/>
    </source>
</evidence>
<keyword evidence="12" id="KW-1185">Reference proteome</keyword>
<feature type="domain" description="Glycoside hydrolase family 65 central catalytic" evidence="10">
    <location>
        <begin position="320"/>
        <end position="537"/>
    </location>
</feature>
<comment type="catalytic activity">
    <reaction evidence="4">
        <text>(5R)-5-O-[alpha-D-glucosyl-(1-&gt;2)-beta-D-galactosyl]-5-hydroxy-L-lysyl-[collagen] + H2O = (5R)-5-O-(beta-D-galactosyl)-5-hydroxy-L-lysyl-[collagen] + D-glucose</text>
        <dbReference type="Rhea" id="RHEA:11068"/>
        <dbReference type="Rhea" id="RHEA-COMP:12753"/>
        <dbReference type="Rhea" id="RHEA-COMP:12754"/>
        <dbReference type="ChEBI" id="CHEBI:4167"/>
        <dbReference type="ChEBI" id="CHEBI:15377"/>
        <dbReference type="ChEBI" id="CHEBI:133443"/>
        <dbReference type="ChEBI" id="CHEBI:133452"/>
        <dbReference type="EC" id="3.2.1.107"/>
    </reaction>
</comment>
<reference evidence="12" key="1">
    <citation type="submission" date="2014-03" db="EMBL/GenBank/DDBJ databases">
        <authorList>
            <person name="Aksoy S."/>
            <person name="Warren W."/>
            <person name="Wilson R.K."/>
        </authorList>
    </citation>
    <scope>NUCLEOTIDE SEQUENCE [LARGE SCALE GENOMIC DNA]</scope>
    <source>
        <strain evidence="12">IAEA</strain>
    </source>
</reference>
<feature type="chain" id="PRO_5008403499" description="Protein-glucosylgalactosylhydroxylysine glucosidase" evidence="9">
    <location>
        <begin position="20"/>
        <end position="747"/>
    </location>
</feature>
<evidence type="ECO:0000256" key="1">
    <source>
        <dbReference type="ARBA" id="ARBA00006768"/>
    </source>
</evidence>
<dbReference type="PANTHER" id="PTHR11051:SF8">
    <property type="entry name" value="PROTEIN-GLUCOSYLGALACTOSYLHYDROXYLYSINE GLUCOSIDASE"/>
    <property type="match status" value="1"/>
</dbReference>
<evidence type="ECO:0000256" key="3">
    <source>
        <dbReference type="ARBA" id="ARBA00023295"/>
    </source>
</evidence>
<comment type="similarity">
    <text evidence="1">Belongs to the glycosyl hydrolase 65 family.</text>
</comment>
<dbReference type="AlphaFoldDB" id="A0A1B0A4F2"/>
<dbReference type="EC" id="3.2.1.107" evidence="6"/>
<dbReference type="Pfam" id="PF03632">
    <property type="entry name" value="Glyco_hydro_65m"/>
    <property type="match status" value="1"/>
</dbReference>
<keyword evidence="2" id="KW-0378">Hydrolase</keyword>
<keyword evidence="9" id="KW-0732">Signal</keyword>
<dbReference type="InterPro" id="IPR005195">
    <property type="entry name" value="Glyco_hydro_65_M"/>
</dbReference>
<feature type="signal peptide" evidence="9">
    <location>
        <begin position="1"/>
        <end position="19"/>
    </location>
</feature>
<dbReference type="GO" id="GO:0005975">
    <property type="term" value="P:carbohydrate metabolic process"/>
    <property type="evidence" value="ECO:0007669"/>
    <property type="project" value="InterPro"/>
</dbReference>
<evidence type="ECO:0000313" key="12">
    <source>
        <dbReference type="Proteomes" id="UP000092445"/>
    </source>
</evidence>
<dbReference type="FunFam" id="1.50.10.10:FF:000023">
    <property type="entry name" value="Protein-glucosylgalactosylhydroxylysine glucosidase"/>
    <property type="match status" value="1"/>
</dbReference>
<proteinExistence type="inferred from homology"/>
<dbReference type="STRING" id="7398.A0A1B0A4F2"/>
<dbReference type="PANTHER" id="PTHR11051">
    <property type="entry name" value="GLYCOSYL HYDROLASE-RELATED"/>
    <property type="match status" value="1"/>
</dbReference>
<protein>
    <recommendedName>
        <fullName evidence="7">Protein-glucosylgalactosylhydroxylysine glucosidase</fullName>
        <ecNumber evidence="6">3.2.1.107</ecNumber>
    </recommendedName>
    <alternativeName>
        <fullName evidence="8">Acid trehalase-like protein 1</fullName>
    </alternativeName>
</protein>
<comment type="function">
    <text evidence="5">Catalyzes the hydrolysis of glucose from the disaccharide unit linked to hydroxylysine residues of collagen and collagen-like proteins.</text>
</comment>
<dbReference type="VEuPathDB" id="VectorBase:GPAI034184"/>